<feature type="transmembrane region" description="Helical" evidence="1">
    <location>
        <begin position="298"/>
        <end position="317"/>
    </location>
</feature>
<dbReference type="GO" id="GO:0015128">
    <property type="term" value="F:gluconate transmembrane transporter activity"/>
    <property type="evidence" value="ECO:0007669"/>
    <property type="project" value="InterPro"/>
</dbReference>
<keyword evidence="1" id="KW-0472">Membrane</keyword>
<feature type="transmembrane region" description="Helical" evidence="1">
    <location>
        <begin position="416"/>
        <end position="440"/>
    </location>
</feature>
<organism evidence="2 3">
    <name type="scientific">Phaeodactylibacter luteus</name>
    <dbReference type="NCBI Taxonomy" id="1564516"/>
    <lineage>
        <taxon>Bacteria</taxon>
        <taxon>Pseudomonadati</taxon>
        <taxon>Bacteroidota</taxon>
        <taxon>Saprospiria</taxon>
        <taxon>Saprospirales</taxon>
        <taxon>Haliscomenobacteraceae</taxon>
        <taxon>Phaeodactylibacter</taxon>
    </lineage>
</organism>
<dbReference type="InterPro" id="IPR003474">
    <property type="entry name" value="Glcn_transporter"/>
</dbReference>
<dbReference type="PANTHER" id="PTHR30354:SF25">
    <property type="entry name" value="INNER MEMBRANE PERMEASE YGBN"/>
    <property type="match status" value="1"/>
</dbReference>
<dbReference type="AlphaFoldDB" id="A0A5C6S725"/>
<sequence>MTMTPIMGTLAGIALLLALILRFKLPAFLSLLIASMVAGILGGLPAAALLRSMQEGMGGTLGFVATVVGLGAIFGSLLEQAGGPKAIASFLLQRFGAGQAPLAMVLTGFVVAIPVFFDVAFIILVPIVYALQRRTGESLLKYGIPLLAGLAATHTFIPPTPGPIAVADILGADLGWVILAGALAGLPAVLVAGLFYGRYISRQIKVPAPPAADEGPSAAAATSSPGPFFAIIGLPIVLILAQTISGSLLPAPPPLVVFLGHPFTALLLANLLAWYWLGIKKGKKPAELLQVSAQSLQPAGSIILLTGAGGVFKQVLVDTGAGEQIASGMAAYGLPVILFAFLSAALVRVAQGSATVAMITGASLCAPLLAGSSPSPGQLAALAIATASGASVLSHVNDSGFWLVKSYLGLDEKQTFQSWTVMITLLALTGFAGACLLYWIF</sequence>
<feature type="transmembrane region" description="Helical" evidence="1">
    <location>
        <begin position="354"/>
        <end position="373"/>
    </location>
</feature>
<dbReference type="Pfam" id="PF02447">
    <property type="entry name" value="GntP_permease"/>
    <property type="match status" value="1"/>
</dbReference>
<comment type="caution">
    <text evidence="2">The sequence shown here is derived from an EMBL/GenBank/DDBJ whole genome shotgun (WGS) entry which is preliminary data.</text>
</comment>
<feature type="transmembrane region" description="Helical" evidence="1">
    <location>
        <begin position="139"/>
        <end position="157"/>
    </location>
</feature>
<dbReference type="OrthoDB" id="9787129at2"/>
<dbReference type="Proteomes" id="UP000321580">
    <property type="component" value="Unassembled WGS sequence"/>
</dbReference>
<evidence type="ECO:0000313" key="2">
    <source>
        <dbReference type="EMBL" id="TXB70225.1"/>
    </source>
</evidence>
<evidence type="ECO:0000313" key="3">
    <source>
        <dbReference type="Proteomes" id="UP000321580"/>
    </source>
</evidence>
<keyword evidence="1" id="KW-1133">Transmembrane helix</keyword>
<reference evidence="2 3" key="1">
    <citation type="submission" date="2019-08" db="EMBL/GenBank/DDBJ databases">
        <title>Genome of Phaeodactylibacter luteus.</title>
        <authorList>
            <person name="Bowman J.P."/>
        </authorList>
    </citation>
    <scope>NUCLEOTIDE SEQUENCE [LARGE SCALE GENOMIC DNA]</scope>
    <source>
        <strain evidence="2 3">KCTC 42180</strain>
    </source>
</reference>
<feature type="transmembrane region" description="Helical" evidence="1">
    <location>
        <begin position="62"/>
        <end position="82"/>
    </location>
</feature>
<keyword evidence="1" id="KW-0812">Transmembrane</keyword>
<dbReference type="EMBL" id="VOOR01000001">
    <property type="protein sequence ID" value="TXB70225.1"/>
    <property type="molecule type" value="Genomic_DNA"/>
</dbReference>
<name>A0A5C6S725_9BACT</name>
<dbReference type="GO" id="GO:0005886">
    <property type="term" value="C:plasma membrane"/>
    <property type="evidence" value="ECO:0007669"/>
    <property type="project" value="TreeGrafter"/>
</dbReference>
<keyword evidence="3" id="KW-1185">Reference proteome</keyword>
<dbReference type="PANTHER" id="PTHR30354">
    <property type="entry name" value="GNT FAMILY GLUCONATE TRANSPORTER"/>
    <property type="match status" value="1"/>
</dbReference>
<accession>A0A5C6S725</accession>
<feature type="transmembrane region" description="Helical" evidence="1">
    <location>
        <begin position="102"/>
        <end position="127"/>
    </location>
</feature>
<feature type="transmembrane region" description="Helical" evidence="1">
    <location>
        <begin position="228"/>
        <end position="249"/>
    </location>
</feature>
<feature type="transmembrane region" description="Helical" evidence="1">
    <location>
        <begin position="177"/>
        <end position="196"/>
    </location>
</feature>
<dbReference type="NCBIfam" id="TIGR00791">
    <property type="entry name" value="gntP"/>
    <property type="match status" value="1"/>
</dbReference>
<protein>
    <submittedName>
        <fullName evidence="2">Gluconate transporter</fullName>
    </submittedName>
</protein>
<dbReference type="PIRSF" id="PIRSF002746">
    <property type="entry name" value="Gluconate_transporter"/>
    <property type="match status" value="1"/>
</dbReference>
<feature type="transmembrane region" description="Helical" evidence="1">
    <location>
        <begin position="32"/>
        <end position="50"/>
    </location>
</feature>
<feature type="transmembrane region" description="Helical" evidence="1">
    <location>
        <begin position="255"/>
        <end position="277"/>
    </location>
</feature>
<proteinExistence type="predicted"/>
<feature type="transmembrane region" description="Helical" evidence="1">
    <location>
        <begin position="329"/>
        <end position="347"/>
    </location>
</feature>
<evidence type="ECO:0000256" key="1">
    <source>
        <dbReference type="SAM" id="Phobius"/>
    </source>
</evidence>
<gene>
    <name evidence="2" type="ORF">FRY97_00530</name>
</gene>